<evidence type="ECO:0008006" key="3">
    <source>
        <dbReference type="Google" id="ProtNLM"/>
    </source>
</evidence>
<dbReference type="Proteomes" id="UP000198757">
    <property type="component" value="Unassembled WGS sequence"/>
</dbReference>
<sequence length="142" mass="16453">MRLWSLHPKYLDARGLVALWRETLLAKHVLEGRTAGYRNHPQLNRFKGLQRPVAAINAYLTTVYEEALRRGYRFDQTKIGRASSAIRIKVQEGQLNYEFQHLLKKLMTRDPEKFTQLQSTADIEANRLFDVIAGGIEAWEVV</sequence>
<evidence type="ECO:0000313" key="2">
    <source>
        <dbReference type="Proteomes" id="UP000198757"/>
    </source>
</evidence>
<name>A0A1G6RYV2_NIADE</name>
<keyword evidence="2" id="KW-1185">Reference proteome</keyword>
<reference evidence="2" key="1">
    <citation type="submission" date="2016-10" db="EMBL/GenBank/DDBJ databases">
        <authorList>
            <person name="Varghese N."/>
            <person name="Submissions S."/>
        </authorList>
    </citation>
    <scope>NUCLEOTIDE SEQUENCE [LARGE SCALE GENOMIC DNA]</scope>
    <source>
        <strain evidence="2">DSM 25811 / CCM 8410 / LMG 26954 / E90</strain>
    </source>
</reference>
<dbReference type="AlphaFoldDB" id="A0A1G6RYV2"/>
<organism evidence="1 2">
    <name type="scientific">Niabella drilacis (strain DSM 25811 / CCM 8410 / CCUG 62505 / LMG 26954 / E90)</name>
    <dbReference type="NCBI Taxonomy" id="1285928"/>
    <lineage>
        <taxon>Bacteria</taxon>
        <taxon>Pseudomonadati</taxon>
        <taxon>Bacteroidota</taxon>
        <taxon>Chitinophagia</taxon>
        <taxon>Chitinophagales</taxon>
        <taxon>Chitinophagaceae</taxon>
        <taxon>Niabella</taxon>
    </lineage>
</organism>
<dbReference type="STRING" id="1285928.SAMN04487894_10612"/>
<dbReference type="InterPro" id="IPR004260">
    <property type="entry name" value="Pyr-dimer_DNA_glycosylase"/>
</dbReference>
<dbReference type="OrthoDB" id="9782576at2"/>
<evidence type="ECO:0000313" key="1">
    <source>
        <dbReference type="EMBL" id="SDD09748.1"/>
    </source>
</evidence>
<accession>A0A1G6RYV2</accession>
<proteinExistence type="predicted"/>
<protein>
    <recommendedName>
        <fullName evidence="3">Pyrimidine dimer DNA glycosylase /DNA-(Apurinic or apyrimidinic site) lyase</fullName>
    </recommendedName>
</protein>
<dbReference type="Pfam" id="PF03013">
    <property type="entry name" value="Pyr_excise"/>
    <property type="match status" value="1"/>
</dbReference>
<gene>
    <name evidence="1" type="ORF">SAMN04487894_10612</name>
</gene>
<dbReference type="EMBL" id="FMZO01000006">
    <property type="protein sequence ID" value="SDD09748.1"/>
    <property type="molecule type" value="Genomic_DNA"/>
</dbReference>
<dbReference type="RefSeq" id="WP_090390341.1">
    <property type="nucleotide sequence ID" value="NZ_FMZO01000006.1"/>
</dbReference>